<dbReference type="AlphaFoldDB" id="A0A0V1HT67"/>
<evidence type="ECO:0000313" key="1">
    <source>
        <dbReference type="EMBL" id="KRZ13383.1"/>
    </source>
</evidence>
<protein>
    <submittedName>
        <fullName evidence="1">Uncharacterized protein</fullName>
    </submittedName>
</protein>
<comment type="caution">
    <text evidence="1">The sequence shown here is derived from an EMBL/GenBank/DDBJ whole genome shotgun (WGS) entry which is preliminary data.</text>
</comment>
<evidence type="ECO:0000313" key="2">
    <source>
        <dbReference type="Proteomes" id="UP000054805"/>
    </source>
</evidence>
<sequence>MYAFSYNIPNSLECFHFLPLNPEHTALLSFSKIKICCLAAASDSKYTSRTALRTIFYKLVVSSQRGIAIVFGYLLGSPPLSSLRNAVYDHIEMFEAPLKILKFLLGNFSYASWRGLFSLNPAWHNHSYTIILLELDYKTGYFAMKTLHVKQNVYSNYGCISCTSNALSYIDEKPLMMSCSVDDVSNHWQNASDAN</sequence>
<name>A0A0V1HT67_TRIPS</name>
<gene>
    <name evidence="1" type="ORF">T4B_9222</name>
</gene>
<organism evidence="1 2">
    <name type="scientific">Trichinella pseudospiralis</name>
    <name type="common">Parasitic roundworm</name>
    <dbReference type="NCBI Taxonomy" id="6337"/>
    <lineage>
        <taxon>Eukaryota</taxon>
        <taxon>Metazoa</taxon>
        <taxon>Ecdysozoa</taxon>
        <taxon>Nematoda</taxon>
        <taxon>Enoplea</taxon>
        <taxon>Dorylaimia</taxon>
        <taxon>Trichinellida</taxon>
        <taxon>Trichinellidae</taxon>
        <taxon>Trichinella</taxon>
    </lineage>
</organism>
<reference evidence="1 2" key="1">
    <citation type="submission" date="2015-01" db="EMBL/GenBank/DDBJ databases">
        <title>Evolution of Trichinella species and genotypes.</title>
        <authorList>
            <person name="Korhonen P.K."/>
            <person name="Edoardo P."/>
            <person name="Giuseppe L.R."/>
            <person name="Gasser R.B."/>
        </authorList>
    </citation>
    <scope>NUCLEOTIDE SEQUENCE [LARGE SCALE GENOMIC DNA]</scope>
    <source>
        <strain evidence="1">ISS588</strain>
    </source>
</reference>
<keyword evidence="2" id="KW-1185">Reference proteome</keyword>
<accession>A0A0V1HT67</accession>
<proteinExistence type="predicted"/>
<dbReference type="Proteomes" id="UP000054805">
    <property type="component" value="Unassembled WGS sequence"/>
</dbReference>
<dbReference type="EMBL" id="JYDS01000331">
    <property type="protein sequence ID" value="KRZ13383.1"/>
    <property type="molecule type" value="Genomic_DNA"/>
</dbReference>